<protein>
    <submittedName>
        <fullName evidence="1">Uncharacterized protein</fullName>
    </submittedName>
</protein>
<dbReference type="EMBL" id="JBGCBD010000002">
    <property type="protein sequence ID" value="MEY9816319.1"/>
    <property type="molecule type" value="Genomic_DNA"/>
</dbReference>
<reference evidence="1" key="1">
    <citation type="submission" date="2024-07" db="EMBL/GenBank/DDBJ databases">
        <title>Genome sequencing of plant associated microbes to promote plant fitness in Sorghum bicolor and Oryza sativa.</title>
        <authorList>
            <person name="Coleman-Derr D."/>
        </authorList>
    </citation>
    <scope>NUCLEOTIDE SEQUENCE</scope>
    <source>
        <strain evidence="1">SAI-173</strain>
    </source>
</reference>
<organism evidence="1 2">
    <name type="scientific">Streptomyces albogriseolus</name>
    <dbReference type="NCBI Taxonomy" id="1887"/>
    <lineage>
        <taxon>Bacteria</taxon>
        <taxon>Bacillati</taxon>
        <taxon>Actinomycetota</taxon>
        <taxon>Actinomycetes</taxon>
        <taxon>Kitasatosporales</taxon>
        <taxon>Streptomycetaceae</taxon>
        <taxon>Streptomyces</taxon>
        <taxon>Streptomyces albogriseolus group</taxon>
    </lineage>
</organism>
<keyword evidence="2" id="KW-1185">Reference proteome</keyword>
<name>A0ACC6UXU2_STRAO</name>
<gene>
    <name evidence="1" type="ORF">RKD21_006576</name>
</gene>
<evidence type="ECO:0000313" key="1">
    <source>
        <dbReference type="EMBL" id="MEY9816319.1"/>
    </source>
</evidence>
<comment type="caution">
    <text evidence="1">The sequence shown here is derived from an EMBL/GenBank/DDBJ whole genome shotgun (WGS) entry which is preliminary data.</text>
</comment>
<dbReference type="Proteomes" id="UP001565447">
    <property type="component" value="Unassembled WGS sequence"/>
</dbReference>
<accession>A0ACC6UXU2</accession>
<proteinExistence type="predicted"/>
<evidence type="ECO:0000313" key="2">
    <source>
        <dbReference type="Proteomes" id="UP001565447"/>
    </source>
</evidence>
<sequence>MATRLVRRSHGQARREIILPTGAPSPASMDPIVAAGDITDDGKTDFFARVGTELWALIGYHEAIISSATRLTATLWDERDIVTVGDVTGDGVADLIYRTDPDAILRLRKGITNASGSGVDLNSPASGANSADGTAS</sequence>